<accession>A0A0L0FUK5</accession>
<reference evidence="2 3" key="1">
    <citation type="submission" date="2011-02" db="EMBL/GenBank/DDBJ databases">
        <title>The Genome Sequence of Sphaeroforma arctica JP610.</title>
        <authorList>
            <consortium name="The Broad Institute Genome Sequencing Platform"/>
            <person name="Russ C."/>
            <person name="Cuomo C."/>
            <person name="Young S.K."/>
            <person name="Zeng Q."/>
            <person name="Gargeya S."/>
            <person name="Alvarado L."/>
            <person name="Berlin A."/>
            <person name="Chapman S.B."/>
            <person name="Chen Z."/>
            <person name="Freedman E."/>
            <person name="Gellesch M."/>
            <person name="Goldberg J."/>
            <person name="Griggs A."/>
            <person name="Gujja S."/>
            <person name="Heilman E."/>
            <person name="Heiman D."/>
            <person name="Howarth C."/>
            <person name="Mehta T."/>
            <person name="Neiman D."/>
            <person name="Pearson M."/>
            <person name="Roberts A."/>
            <person name="Saif S."/>
            <person name="Shea T."/>
            <person name="Shenoy N."/>
            <person name="Sisk P."/>
            <person name="Stolte C."/>
            <person name="Sykes S."/>
            <person name="White J."/>
            <person name="Yandava C."/>
            <person name="Burger G."/>
            <person name="Gray M.W."/>
            <person name="Holland P.W.H."/>
            <person name="King N."/>
            <person name="Lang F.B.F."/>
            <person name="Roger A.J."/>
            <person name="Ruiz-Trillo I."/>
            <person name="Haas B."/>
            <person name="Nusbaum C."/>
            <person name="Birren B."/>
        </authorList>
    </citation>
    <scope>NUCLEOTIDE SEQUENCE [LARGE SCALE GENOMIC DNA]</scope>
    <source>
        <strain evidence="2 3">JP610</strain>
    </source>
</reference>
<sequence length="383" mass="43556">MGHSKKPVTLFVSLRSRTKKHNHIRYTTTNKYVSRLKVELLGVFQEKSVVGDGEADFCLQMTCPKYSVQYDLENYEDVCDGAHLFLVPCNSENTSAAITNDKKLDILLTQTKTLESLLLIRNSNTLERGLQQAKSTSEALANDLHSLRSSTTAEFLQFNLFLLSSKAEVARLIRSETASNNPAAKLRRIASEKLKEYIRAADTTTDNVHRACALVDSLSRDVVQLGVRPGRDSLGEITDAMKSIDTEVVNLRQIFEETDEHLSAVWKEELSLILEEENFVKDERLNLTIQEETVEDTLQAFETLTKFIFMRERLPKKQVIIRVPKDIKREAAHQIILSELEEYPKDEGSIMAHLAETERRRQARINKFKVDAEQEALGETPDT</sequence>
<feature type="domain" description="Actin interacting protein 3 C-terminal" evidence="1">
    <location>
        <begin position="11"/>
        <end position="366"/>
    </location>
</feature>
<organism evidence="2 3">
    <name type="scientific">Sphaeroforma arctica JP610</name>
    <dbReference type="NCBI Taxonomy" id="667725"/>
    <lineage>
        <taxon>Eukaryota</taxon>
        <taxon>Ichthyosporea</taxon>
        <taxon>Ichthyophonida</taxon>
        <taxon>Sphaeroforma</taxon>
    </lineage>
</organism>
<evidence type="ECO:0000259" key="1">
    <source>
        <dbReference type="SMART" id="SM00806"/>
    </source>
</evidence>
<name>A0A0L0FUK5_9EUKA</name>
<dbReference type="RefSeq" id="XP_014154437.1">
    <property type="nucleotide sequence ID" value="XM_014298962.1"/>
</dbReference>
<dbReference type="Pfam" id="PF03915">
    <property type="entry name" value="AIP3"/>
    <property type="match status" value="1"/>
</dbReference>
<dbReference type="EMBL" id="KQ242138">
    <property type="protein sequence ID" value="KNC80535.1"/>
    <property type="molecule type" value="Genomic_DNA"/>
</dbReference>
<dbReference type="Gene3D" id="1.20.58.1540">
    <property type="entry name" value="Actin interacting protein 3, C-terminal domain"/>
    <property type="match status" value="1"/>
</dbReference>
<dbReference type="SMART" id="SM00806">
    <property type="entry name" value="AIP3"/>
    <property type="match status" value="1"/>
</dbReference>
<dbReference type="AlphaFoldDB" id="A0A0L0FUK5"/>
<gene>
    <name evidence="2" type="ORF">SARC_07107</name>
</gene>
<dbReference type="InterPro" id="IPR005613">
    <property type="entry name" value="AIP3_C"/>
</dbReference>
<keyword evidence="3" id="KW-1185">Reference proteome</keyword>
<dbReference type="GeneID" id="25907611"/>
<protein>
    <recommendedName>
        <fullName evidence="1">Actin interacting protein 3 C-terminal domain-containing protein</fullName>
    </recommendedName>
</protein>
<dbReference type="GO" id="GO:0005519">
    <property type="term" value="F:cytoskeletal regulatory protein binding"/>
    <property type="evidence" value="ECO:0007669"/>
    <property type="project" value="InterPro"/>
</dbReference>
<evidence type="ECO:0000313" key="3">
    <source>
        <dbReference type="Proteomes" id="UP000054560"/>
    </source>
</evidence>
<evidence type="ECO:0000313" key="2">
    <source>
        <dbReference type="EMBL" id="KNC80535.1"/>
    </source>
</evidence>
<dbReference type="Proteomes" id="UP000054560">
    <property type="component" value="Unassembled WGS sequence"/>
</dbReference>
<proteinExistence type="predicted"/>
<dbReference type="InterPro" id="IPR022782">
    <property type="entry name" value="AIP3-like_C"/>
</dbReference>
<dbReference type="OrthoDB" id="783096at2759"/>